<dbReference type="GeneID" id="36407731"/>
<evidence type="ECO:0000256" key="6">
    <source>
        <dbReference type="PROSITE-ProRule" id="PRU00176"/>
    </source>
</evidence>
<dbReference type="EMBL" id="CCYD01000645">
    <property type="protein sequence ID" value="CEG42396.1"/>
    <property type="molecule type" value="Genomic_DNA"/>
</dbReference>
<dbReference type="Proteomes" id="UP000054928">
    <property type="component" value="Unassembled WGS sequence"/>
</dbReference>
<name>A0A0P1AMY3_PLAHL</name>
<evidence type="ECO:0000313" key="10">
    <source>
        <dbReference type="Proteomes" id="UP000054928"/>
    </source>
</evidence>
<dbReference type="RefSeq" id="XP_024578765.1">
    <property type="nucleotide sequence ID" value="XM_024728272.1"/>
</dbReference>
<comment type="subcellular location">
    <subcellularLocation>
        <location evidence="1">Nucleus</location>
    </subcellularLocation>
</comment>
<sequence length="950" mass="108489">MPLSTTSCGSNSSSSGFSSDEDTVDVSDMTSSSSCIPSVHVEVLDEIEEICTTPASSCIPIDSQVSLTSSNILQCCREVTDTILQTSKPLNFQYEQYTAAIDHITSHWPTAEHENNLKSYHSLRAKLYGTFQLAHPLTEDMYFQWIKDCLVRGDTIEELKRIYKLSQTDYWSVSLTMEYLRLIKDNGNDEELKLAMNKAQTTVGMHFTRGHEVWALCRELTTEKYEDRDTNDELKKEQTIRELFCKQMRLPLDQNDLVMSEFRAWNTYNTRDAKASISAFEVALERQSKVYAPLMKKLKTYEANVNAMDNPEQNWQQYLNFVKHRVASVMLSEDEGKQYVVCLYERALSSVCLSSPLWTSYLNFVESSLTQSTLAVARRAVRNVPFDSSIWTRLLLEMECRNVNFEEVSQLIEREFFERSNLPLNELHLLSTLLTWCDLVRRHVSSSISKECSFEDTIRRVETQINNVFHECQQLIMRAYPSYMEGKLRLAEYHAKCYWTLLSMNRIPDMRVVDKMNELWQKTVCTGLGDYAATWIAYLDALLRTNSISVERIRQIVFDEAVQRVKESPLTLANSWLVFERENGDLTNYLRARRYYEKHCASVQFAASSDAVVLATDRDEPAENVKKRKASASKQSKPAFKQPDLKRAKANSCKSKKSSNTTPKSTEKKKQYEKLTNEHTLFLCNVSKNASKGDIEDLFRDIPTLKDVRLVVKTRGDRVLSRGMAYVQFSDEEGVEAGLKRNGFLLHGHPLRVERSKPPVTSASTAGKLNSQSFWKSDPLTLYIGYLNREGSKEQVTEEQLQVALQQSMQTAGELVVVTRVLILKDRHGKWKNYGLVEVAEPSQNAFCLANVAALQATLGDQVTITPSRFSIAHILEQQKKQQKQKLERKLESNSAKAPSDRPLTRLNIGSTTSLLPRACRRKSAVSTNVSETACTVPKTNEEFRKLFLK</sequence>
<dbReference type="STRING" id="4781.A0A0P1AMY3"/>
<feature type="compositionally biased region" description="Low complexity" evidence="7">
    <location>
        <begin position="632"/>
        <end position="641"/>
    </location>
</feature>
<dbReference type="GO" id="GO:0006397">
    <property type="term" value="P:mRNA processing"/>
    <property type="evidence" value="ECO:0007669"/>
    <property type="project" value="UniProtKB-KW"/>
</dbReference>
<proteinExistence type="predicted"/>
<protein>
    <submittedName>
        <fullName evidence="9">Squamous cell carcinoma antigen recognized by t-cells 3-like</fullName>
    </submittedName>
</protein>
<evidence type="ECO:0000256" key="3">
    <source>
        <dbReference type="ARBA" id="ARBA00022737"/>
    </source>
</evidence>
<dbReference type="Gene3D" id="3.30.70.330">
    <property type="match status" value="1"/>
</dbReference>
<dbReference type="OMA" id="LWARYIL"/>
<keyword evidence="2" id="KW-0507">mRNA processing</keyword>
<evidence type="ECO:0000256" key="5">
    <source>
        <dbReference type="ARBA" id="ARBA00023242"/>
    </source>
</evidence>
<organism evidence="9 10">
    <name type="scientific">Plasmopara halstedii</name>
    <name type="common">Downy mildew of sunflower</name>
    <dbReference type="NCBI Taxonomy" id="4781"/>
    <lineage>
        <taxon>Eukaryota</taxon>
        <taxon>Sar</taxon>
        <taxon>Stramenopiles</taxon>
        <taxon>Oomycota</taxon>
        <taxon>Peronosporomycetes</taxon>
        <taxon>Peronosporales</taxon>
        <taxon>Peronosporaceae</taxon>
        <taxon>Plasmopara</taxon>
    </lineage>
</organism>
<evidence type="ECO:0000256" key="1">
    <source>
        <dbReference type="ARBA" id="ARBA00004123"/>
    </source>
</evidence>
<dbReference type="GO" id="GO:0003723">
    <property type="term" value="F:RNA binding"/>
    <property type="evidence" value="ECO:0007669"/>
    <property type="project" value="UniProtKB-UniRule"/>
</dbReference>
<dbReference type="GO" id="GO:0008380">
    <property type="term" value="P:RNA splicing"/>
    <property type="evidence" value="ECO:0007669"/>
    <property type="project" value="UniProtKB-KW"/>
</dbReference>
<feature type="compositionally biased region" description="Low complexity" evidence="7">
    <location>
        <begin position="1"/>
        <end position="18"/>
    </location>
</feature>
<reference evidence="10" key="1">
    <citation type="submission" date="2014-09" db="EMBL/GenBank/DDBJ databases">
        <authorList>
            <person name="Sharma Rahul"/>
            <person name="Thines Marco"/>
        </authorList>
    </citation>
    <scope>NUCLEOTIDE SEQUENCE [LARGE SCALE GENOMIC DNA]</scope>
</reference>
<keyword evidence="3" id="KW-0677">Repeat</keyword>
<dbReference type="SUPFAM" id="SSF54928">
    <property type="entry name" value="RNA-binding domain, RBD"/>
    <property type="match status" value="1"/>
</dbReference>
<dbReference type="InterPro" id="IPR035979">
    <property type="entry name" value="RBD_domain_sf"/>
</dbReference>
<dbReference type="InterPro" id="IPR000504">
    <property type="entry name" value="RRM_dom"/>
</dbReference>
<feature type="domain" description="RRM" evidence="8">
    <location>
        <begin position="679"/>
        <end position="758"/>
    </location>
</feature>
<dbReference type="AlphaFoldDB" id="A0A0P1AMY3"/>
<evidence type="ECO:0000256" key="7">
    <source>
        <dbReference type="SAM" id="MobiDB-lite"/>
    </source>
</evidence>
<evidence type="ECO:0000313" key="9">
    <source>
        <dbReference type="EMBL" id="CEG42396.1"/>
    </source>
</evidence>
<dbReference type="PROSITE" id="PS50102">
    <property type="entry name" value="RRM"/>
    <property type="match status" value="1"/>
</dbReference>
<evidence type="ECO:0000256" key="4">
    <source>
        <dbReference type="ARBA" id="ARBA00023187"/>
    </source>
</evidence>
<dbReference type="GO" id="GO:0005634">
    <property type="term" value="C:nucleus"/>
    <property type="evidence" value="ECO:0007669"/>
    <property type="project" value="UniProtKB-SubCell"/>
</dbReference>
<keyword evidence="10" id="KW-1185">Reference proteome</keyword>
<dbReference type="PANTHER" id="PTHR17204">
    <property type="entry name" value="PRE-MRNA PROCESSING PROTEIN PRP39-RELATED"/>
    <property type="match status" value="1"/>
</dbReference>
<keyword evidence="6" id="KW-0694">RNA-binding</keyword>
<keyword evidence="5" id="KW-0539">Nucleus</keyword>
<feature type="region of interest" description="Disordered" evidence="7">
    <location>
        <begin position="619"/>
        <end position="671"/>
    </location>
</feature>
<dbReference type="SUPFAM" id="SSF48452">
    <property type="entry name" value="TPR-like"/>
    <property type="match status" value="1"/>
</dbReference>
<dbReference type="Gene3D" id="1.25.40.10">
    <property type="entry name" value="Tetratricopeptide repeat domain"/>
    <property type="match status" value="2"/>
</dbReference>
<feature type="region of interest" description="Disordered" evidence="7">
    <location>
        <begin position="888"/>
        <end position="908"/>
    </location>
</feature>
<dbReference type="Pfam" id="PF00076">
    <property type="entry name" value="RRM_1"/>
    <property type="match status" value="1"/>
</dbReference>
<dbReference type="OrthoDB" id="360390at2759"/>
<feature type="compositionally biased region" description="Low complexity" evidence="7">
    <location>
        <begin position="650"/>
        <end position="664"/>
    </location>
</feature>
<accession>A0A0P1AMY3</accession>
<dbReference type="SMART" id="SM00360">
    <property type="entry name" value="RRM"/>
    <property type="match status" value="2"/>
</dbReference>
<dbReference type="InterPro" id="IPR011990">
    <property type="entry name" value="TPR-like_helical_dom_sf"/>
</dbReference>
<feature type="region of interest" description="Disordered" evidence="7">
    <location>
        <begin position="1"/>
        <end position="33"/>
    </location>
</feature>
<evidence type="ECO:0000259" key="8">
    <source>
        <dbReference type="PROSITE" id="PS50102"/>
    </source>
</evidence>
<dbReference type="InterPro" id="IPR012677">
    <property type="entry name" value="Nucleotide-bd_a/b_plait_sf"/>
</dbReference>
<keyword evidence="4" id="KW-0508">mRNA splicing</keyword>
<evidence type="ECO:0000256" key="2">
    <source>
        <dbReference type="ARBA" id="ARBA00022664"/>
    </source>
</evidence>